<sequence length="314" mass="33872">MTDLSAIQAELEAAEAAVAEAEAVQRRLDSALTLKEAASKLLLEARVSLGDERQDVAALESFSPTRIWAALRGTRLEDLDREQAEVRAGEYAVAELETRLRAIEVGEASLSARAAELAGAAERRRLALAAKEELLLASGGDAAVELTRIAAEMGAAETELKEVSEAFEAATDAASVLEDAATMLGKASDWAGVDTWLGGGLLTDSIKYDRMDQATTLLRRADAAIGRLAKELGDLGREGVAGPQVTNLTQAFDVWFDNIFSDMAVSRRIHEADERARRAFHEVAGVRRGLFARREELTAAVVALRTRREELLRG</sequence>
<name>A0ABN2Q974_9ACTN</name>
<keyword evidence="1" id="KW-0175">Coiled coil</keyword>
<dbReference type="RefSeq" id="WP_344041261.1">
    <property type="nucleotide sequence ID" value="NZ_BAAAPB010000001.1"/>
</dbReference>
<keyword evidence="3" id="KW-1185">Reference proteome</keyword>
<dbReference type="EMBL" id="BAAAPB010000001">
    <property type="protein sequence ID" value="GAA1945717.1"/>
    <property type="molecule type" value="Genomic_DNA"/>
</dbReference>
<evidence type="ECO:0000313" key="3">
    <source>
        <dbReference type="Proteomes" id="UP001500571"/>
    </source>
</evidence>
<comment type="caution">
    <text evidence="2">The sequence shown here is derived from an EMBL/GenBank/DDBJ whole genome shotgun (WGS) entry which is preliminary data.</text>
</comment>
<evidence type="ECO:0000313" key="2">
    <source>
        <dbReference type="EMBL" id="GAA1945717.1"/>
    </source>
</evidence>
<evidence type="ECO:0000256" key="1">
    <source>
        <dbReference type="SAM" id="Coils"/>
    </source>
</evidence>
<accession>A0ABN2Q974</accession>
<feature type="coiled-coil region" evidence="1">
    <location>
        <begin position="4"/>
        <end position="31"/>
    </location>
</feature>
<reference evidence="2 3" key="1">
    <citation type="journal article" date="2019" name="Int. J. Syst. Evol. Microbiol.">
        <title>The Global Catalogue of Microorganisms (GCM) 10K type strain sequencing project: providing services to taxonomists for standard genome sequencing and annotation.</title>
        <authorList>
            <consortium name="The Broad Institute Genomics Platform"/>
            <consortium name="The Broad Institute Genome Sequencing Center for Infectious Disease"/>
            <person name="Wu L."/>
            <person name="Ma J."/>
        </authorList>
    </citation>
    <scope>NUCLEOTIDE SEQUENCE [LARGE SCALE GENOMIC DNA]</scope>
    <source>
        <strain evidence="2 3">JCM 15309</strain>
    </source>
</reference>
<protein>
    <submittedName>
        <fullName evidence="2">Uncharacterized protein</fullName>
    </submittedName>
</protein>
<gene>
    <name evidence="2" type="ORF">GCM10009798_00870</name>
</gene>
<organism evidence="2 3">
    <name type="scientific">Nocardioides panacihumi</name>
    <dbReference type="NCBI Taxonomy" id="400774"/>
    <lineage>
        <taxon>Bacteria</taxon>
        <taxon>Bacillati</taxon>
        <taxon>Actinomycetota</taxon>
        <taxon>Actinomycetes</taxon>
        <taxon>Propionibacteriales</taxon>
        <taxon>Nocardioidaceae</taxon>
        <taxon>Nocardioides</taxon>
    </lineage>
</organism>
<proteinExistence type="predicted"/>
<dbReference type="Proteomes" id="UP001500571">
    <property type="component" value="Unassembled WGS sequence"/>
</dbReference>